<dbReference type="SUPFAM" id="SSF56024">
    <property type="entry name" value="Phospholipase D/nuclease"/>
    <property type="match status" value="2"/>
</dbReference>
<comment type="catalytic activity">
    <reaction evidence="12">
        <text>2 a 1,2-diacyl-sn-glycero-3-phospho-(1'-sn-glycerol) = a cardiolipin + glycerol</text>
        <dbReference type="Rhea" id="RHEA:31451"/>
        <dbReference type="ChEBI" id="CHEBI:17754"/>
        <dbReference type="ChEBI" id="CHEBI:62237"/>
        <dbReference type="ChEBI" id="CHEBI:64716"/>
    </reaction>
</comment>
<feature type="domain" description="PLD phosphodiesterase" evidence="14">
    <location>
        <begin position="218"/>
        <end position="245"/>
    </location>
</feature>
<dbReference type="PANTHER" id="PTHR21248">
    <property type="entry name" value="CARDIOLIPIN SYNTHASE"/>
    <property type="match status" value="1"/>
</dbReference>
<dbReference type="SMART" id="SM00155">
    <property type="entry name" value="PLDc"/>
    <property type="match status" value="2"/>
</dbReference>
<evidence type="ECO:0000256" key="8">
    <source>
        <dbReference type="ARBA" id="ARBA00023098"/>
    </source>
</evidence>
<dbReference type="InterPro" id="IPR022924">
    <property type="entry name" value="Cardiolipin_synthase"/>
</dbReference>
<keyword evidence="10 12" id="KW-0594">Phospholipid biosynthesis</keyword>
<dbReference type="NCBIfam" id="TIGR04265">
    <property type="entry name" value="bac_cardiolipin"/>
    <property type="match status" value="1"/>
</dbReference>
<feature type="active site" evidence="12">
    <location>
        <position position="405"/>
    </location>
</feature>
<sequence length="485" mass="56001">MPFLYLHFNIFADIIVLLNTIAAVAIVFHGEREVSSMWAWLMVLVTLPGIGLIIYMFLGRNLNSKKIFSLQTQKVLGIDKIVKNQKKLAHEIETAEHLEEESSFVRLFLQNDAALLTFQNSVQIFTDGHDKFDQLFSDIKQAKHHINIEYFTIYDDEIGNQLVDLLTQKARVGVRVRVLFDQWGSKGRHDKMWRRFRDAGGQVVPFLSPRYVPITFRINFRDHRKIAVIDGSIGYIGGFNVGDQYLGRFKKFGYWRDTHVRIEGDAALAIQSRFFTDWNATTKKQQLNFSDDYFPNQQASNNRTTAIQIVSSGPDDSKKQIQTGYLKMFATASQSIYIQTPYFIPDQAVLEVLRMAALSGVQVKIMIPAFPDHPFVYRATEWYVQKLLQVGAEVYRYDKGFMHAKTVTIDGRITSIGSANMDIRSFILNFEANAFMYDRNLAEQLENIYHADILDSTQLDLKYFEQQPLWKKILQRMSRLLGPIL</sequence>
<evidence type="ECO:0000256" key="12">
    <source>
        <dbReference type="HAMAP-Rule" id="MF_01916"/>
    </source>
</evidence>
<feature type="transmembrane region" description="Helical" evidence="12">
    <location>
        <begin position="6"/>
        <end position="28"/>
    </location>
</feature>
<feature type="active site" evidence="12">
    <location>
        <position position="410"/>
    </location>
</feature>
<dbReference type="InterPro" id="IPR030874">
    <property type="entry name" value="Cardiolipin_synth_Firmi"/>
</dbReference>
<gene>
    <name evidence="15" type="primary">cls</name>
    <name evidence="15" type="ORF">G7084_06050</name>
</gene>
<evidence type="ECO:0000313" key="15">
    <source>
        <dbReference type="EMBL" id="QIL50917.1"/>
    </source>
</evidence>
<keyword evidence="9 12" id="KW-0472">Membrane</keyword>
<dbReference type="CDD" id="cd09110">
    <property type="entry name" value="PLDc_CLS_1"/>
    <property type="match status" value="1"/>
</dbReference>
<feature type="active site" evidence="12">
    <location>
        <position position="230"/>
    </location>
</feature>
<keyword evidence="6" id="KW-0677">Repeat</keyword>
<keyword evidence="11 12" id="KW-1208">Phospholipid metabolism</keyword>
<dbReference type="AlphaFoldDB" id="A0A6G8B101"/>
<feature type="domain" description="PLD phosphodiesterase" evidence="14">
    <location>
        <begin position="398"/>
        <end position="425"/>
    </location>
</feature>
<dbReference type="Proteomes" id="UP000500741">
    <property type="component" value="Chromosome"/>
</dbReference>
<keyword evidence="3 12" id="KW-0444">Lipid biosynthesis</keyword>
<dbReference type="InterPro" id="IPR001736">
    <property type="entry name" value="PLipase_D/transphosphatidylase"/>
</dbReference>
<name>A0A6G8B101_9LACO</name>
<keyword evidence="16" id="KW-1185">Reference proteome</keyword>
<dbReference type="KEGG" id="wco:G7084_06050"/>
<keyword evidence="8 12" id="KW-0443">Lipid metabolism</keyword>
<accession>A0A6G8B101</accession>
<dbReference type="GO" id="GO:0032049">
    <property type="term" value="P:cardiolipin biosynthetic process"/>
    <property type="evidence" value="ECO:0007669"/>
    <property type="project" value="UniProtKB-UniRule"/>
</dbReference>
<evidence type="ECO:0000256" key="10">
    <source>
        <dbReference type="ARBA" id="ARBA00023209"/>
    </source>
</evidence>
<keyword evidence="7 12" id="KW-1133">Transmembrane helix</keyword>
<organism evidence="15 16">
    <name type="scientific">Weissella coleopterorum</name>
    <dbReference type="NCBI Taxonomy" id="2714949"/>
    <lineage>
        <taxon>Bacteria</taxon>
        <taxon>Bacillati</taxon>
        <taxon>Bacillota</taxon>
        <taxon>Bacilli</taxon>
        <taxon>Lactobacillales</taxon>
        <taxon>Lactobacillaceae</taxon>
        <taxon>Weissella</taxon>
    </lineage>
</organism>
<comment type="function">
    <text evidence="12">Catalyzes the reversible phosphatidyl group transfer from one phosphatidylglycerol molecule to another to form cardiolipin (CL) (diphosphatidylglycerol) and glycerol.</text>
</comment>
<evidence type="ECO:0000259" key="14">
    <source>
        <dbReference type="PROSITE" id="PS50035"/>
    </source>
</evidence>
<keyword evidence="2 12" id="KW-1003">Cell membrane</keyword>
<feature type="active site" evidence="12">
    <location>
        <position position="223"/>
    </location>
</feature>
<evidence type="ECO:0000256" key="11">
    <source>
        <dbReference type="ARBA" id="ARBA00023264"/>
    </source>
</evidence>
<evidence type="ECO:0000256" key="9">
    <source>
        <dbReference type="ARBA" id="ARBA00023136"/>
    </source>
</evidence>
<evidence type="ECO:0000256" key="13">
    <source>
        <dbReference type="NCBIfam" id="TIGR04265"/>
    </source>
</evidence>
<protein>
    <recommendedName>
        <fullName evidence="12 13">Cardiolipin synthase</fullName>
        <shortName evidence="12">CL synthase</shortName>
        <ecNumber evidence="12 13">2.7.8.-</ecNumber>
    </recommendedName>
</protein>
<feature type="transmembrane region" description="Helical" evidence="12">
    <location>
        <begin position="40"/>
        <end position="58"/>
    </location>
</feature>
<proteinExistence type="inferred from homology"/>
<dbReference type="RefSeq" id="WP_166010986.1">
    <property type="nucleotide sequence ID" value="NZ_CP049888.1"/>
</dbReference>
<reference evidence="15 16" key="1">
    <citation type="submission" date="2020-03" db="EMBL/GenBank/DDBJ databases">
        <title>Weissella sp. nov., isolated from Cybister lewisianus.</title>
        <authorList>
            <person name="Hyun D.-W."/>
            <person name="Bae J.-W."/>
        </authorList>
    </citation>
    <scope>NUCLEOTIDE SEQUENCE [LARGE SCALE GENOMIC DNA]</scope>
    <source>
        <strain evidence="15 16">HDW19</strain>
    </source>
</reference>
<feature type="active site" evidence="12">
    <location>
        <position position="403"/>
    </location>
</feature>
<evidence type="ECO:0000256" key="3">
    <source>
        <dbReference type="ARBA" id="ARBA00022516"/>
    </source>
</evidence>
<evidence type="ECO:0000256" key="2">
    <source>
        <dbReference type="ARBA" id="ARBA00022475"/>
    </source>
</evidence>
<evidence type="ECO:0000256" key="4">
    <source>
        <dbReference type="ARBA" id="ARBA00022679"/>
    </source>
</evidence>
<dbReference type="Gene3D" id="3.30.870.10">
    <property type="entry name" value="Endonuclease Chain A"/>
    <property type="match status" value="2"/>
</dbReference>
<dbReference type="PANTHER" id="PTHR21248:SF22">
    <property type="entry name" value="PHOSPHOLIPASE D"/>
    <property type="match status" value="1"/>
</dbReference>
<dbReference type="PROSITE" id="PS50035">
    <property type="entry name" value="PLD"/>
    <property type="match status" value="2"/>
</dbReference>
<dbReference type="FunFam" id="3.30.870.10:FF:000014">
    <property type="entry name" value="Cardiolipin synthase"/>
    <property type="match status" value="1"/>
</dbReference>
<dbReference type="InterPro" id="IPR025202">
    <property type="entry name" value="PLD-like_dom"/>
</dbReference>
<dbReference type="Pfam" id="PF13396">
    <property type="entry name" value="PLDc_N"/>
    <property type="match status" value="1"/>
</dbReference>
<dbReference type="Pfam" id="PF13091">
    <property type="entry name" value="PLDc_2"/>
    <property type="match status" value="2"/>
</dbReference>
<evidence type="ECO:0000256" key="7">
    <source>
        <dbReference type="ARBA" id="ARBA00022989"/>
    </source>
</evidence>
<comment type="similarity">
    <text evidence="12">Belongs to the phospholipase D family. Cardiolipin synthase subfamily.</text>
</comment>
<dbReference type="CDD" id="cd09112">
    <property type="entry name" value="PLDc_CLS_2"/>
    <property type="match status" value="1"/>
</dbReference>
<dbReference type="GO" id="GO:0005886">
    <property type="term" value="C:plasma membrane"/>
    <property type="evidence" value="ECO:0007669"/>
    <property type="project" value="UniProtKB-SubCell"/>
</dbReference>
<comment type="subcellular location">
    <subcellularLocation>
        <location evidence="1 12">Cell membrane</location>
        <topology evidence="1 12">Multi-pass membrane protein</topology>
    </subcellularLocation>
</comment>
<evidence type="ECO:0000256" key="6">
    <source>
        <dbReference type="ARBA" id="ARBA00022737"/>
    </source>
</evidence>
<dbReference type="GO" id="GO:0008808">
    <property type="term" value="F:cardiolipin synthase activity"/>
    <property type="evidence" value="ECO:0007669"/>
    <property type="project" value="UniProtKB-UniRule"/>
</dbReference>
<evidence type="ECO:0000256" key="1">
    <source>
        <dbReference type="ARBA" id="ARBA00004651"/>
    </source>
</evidence>
<keyword evidence="5 12" id="KW-0812">Transmembrane</keyword>
<evidence type="ECO:0000313" key="16">
    <source>
        <dbReference type="Proteomes" id="UP000500741"/>
    </source>
</evidence>
<keyword evidence="4 12" id="KW-0808">Transferase</keyword>
<dbReference type="EC" id="2.7.8.-" evidence="12 13"/>
<dbReference type="EMBL" id="CP049888">
    <property type="protein sequence ID" value="QIL50917.1"/>
    <property type="molecule type" value="Genomic_DNA"/>
</dbReference>
<feature type="active site" evidence="12">
    <location>
        <position position="225"/>
    </location>
</feature>
<dbReference type="InterPro" id="IPR027379">
    <property type="entry name" value="CLS_N"/>
</dbReference>
<evidence type="ECO:0000256" key="5">
    <source>
        <dbReference type="ARBA" id="ARBA00022692"/>
    </source>
</evidence>
<dbReference type="HAMAP" id="MF_01916">
    <property type="entry name" value="Cardiolipin_synth_Cls"/>
    <property type="match status" value="1"/>
</dbReference>